<sequence length="633" mass="71539">MASKSSHSTDSSASGGREAPSRPVAGGPAGKFIVNSRCFVGAYRKTYASVVKPHHLPVIQRTVFGNILHFPDITSDRPMLEFILRHWKEGVEFEIGPQVIRFTAKEVAVLLGLPLSGQALDLTLNLGSDIQNRFLEGKKVDRKNLEMVLKEMSNKQDEEDITDFVKLLILYFFCCILFTNTNNLCPKGLVGLVDDLPALSRYNWPEAVHRLIIDSLCSAAAKLQANSKRVGYILGCTPLLPRWDTIRWSRRSRGSSRVKEDFNFTTCHRRLDLSPEELRLVGVVAQVPRRHRRPKNEEPPGTVAAEDVVKEAAAEEKVEATAVPELVEPAVEPVPSAIHARITRASKRDIEKFDKPPPKRRLVRLSTATKAPTHIAKSSMLEPSTIPPPIIIDIPKLKETSKKKKAQKLKLKVPLSSANRDLKYYGKGELPKEDQERIEKFLTSTSTEPVRVPSKGIDIGRTDFIDLTSHMAFVSSDVIDAYQHLLEQTEGHKCIYTTSFLCQTIGTSMNPAEMFLQDINEEVITGAKYWFIPLFHSDHWHLLAVDLEAEKYIHLSSIKNPKYNAGFETACKYIGNFLQNKFSDLFLRRGTRPVDWEMINRDDIPMQDQSNDCAIFLLTYEEYLQKGWNLNFS</sequence>
<dbReference type="InterPro" id="IPR038765">
    <property type="entry name" value="Papain-like_cys_pep_sf"/>
</dbReference>
<proteinExistence type="inferred from homology"/>
<evidence type="ECO:0000256" key="3">
    <source>
        <dbReference type="ARBA" id="ARBA00022801"/>
    </source>
</evidence>
<dbReference type="GO" id="GO:0008234">
    <property type="term" value="F:cysteine-type peptidase activity"/>
    <property type="evidence" value="ECO:0007669"/>
    <property type="project" value="InterPro"/>
</dbReference>
<evidence type="ECO:0000259" key="5">
    <source>
        <dbReference type="PROSITE" id="PS50600"/>
    </source>
</evidence>
<dbReference type="InterPro" id="IPR003653">
    <property type="entry name" value="Peptidase_C48_C"/>
</dbReference>
<dbReference type="Pfam" id="PF02902">
    <property type="entry name" value="Peptidase_C48"/>
    <property type="match status" value="1"/>
</dbReference>
<keyword evidence="2" id="KW-0645">Protease</keyword>
<feature type="region of interest" description="Disordered" evidence="4">
    <location>
        <begin position="1"/>
        <end position="24"/>
    </location>
</feature>
<evidence type="ECO:0000313" key="6">
    <source>
        <dbReference type="EMBL" id="CAD1820467.1"/>
    </source>
</evidence>
<dbReference type="SUPFAM" id="SSF54001">
    <property type="entry name" value="Cysteine proteinases"/>
    <property type="match status" value="1"/>
</dbReference>
<dbReference type="AlphaFoldDB" id="A0A6V7NPS3"/>
<name>A0A6V7NPS3_ANACO</name>
<dbReference type="PROSITE" id="PS50600">
    <property type="entry name" value="ULP_PROTEASE"/>
    <property type="match status" value="1"/>
</dbReference>
<evidence type="ECO:0000256" key="4">
    <source>
        <dbReference type="SAM" id="MobiDB-lite"/>
    </source>
</evidence>
<evidence type="ECO:0000256" key="1">
    <source>
        <dbReference type="ARBA" id="ARBA00005234"/>
    </source>
</evidence>
<reference evidence="6" key="1">
    <citation type="submission" date="2020-07" db="EMBL/GenBank/DDBJ databases">
        <authorList>
            <person name="Lin J."/>
        </authorList>
    </citation>
    <scope>NUCLEOTIDE SEQUENCE</scope>
</reference>
<dbReference type="PANTHER" id="PTHR34835">
    <property type="entry name" value="OS07G0283600 PROTEIN-RELATED"/>
    <property type="match status" value="1"/>
</dbReference>
<evidence type="ECO:0000256" key="2">
    <source>
        <dbReference type="ARBA" id="ARBA00022670"/>
    </source>
</evidence>
<comment type="similarity">
    <text evidence="1">Belongs to the peptidase C48 family.</text>
</comment>
<organism evidence="6">
    <name type="scientific">Ananas comosus var. bracteatus</name>
    <name type="common">red pineapple</name>
    <dbReference type="NCBI Taxonomy" id="296719"/>
    <lineage>
        <taxon>Eukaryota</taxon>
        <taxon>Viridiplantae</taxon>
        <taxon>Streptophyta</taxon>
        <taxon>Embryophyta</taxon>
        <taxon>Tracheophyta</taxon>
        <taxon>Spermatophyta</taxon>
        <taxon>Magnoliopsida</taxon>
        <taxon>Liliopsida</taxon>
        <taxon>Poales</taxon>
        <taxon>Bromeliaceae</taxon>
        <taxon>Bromelioideae</taxon>
        <taxon>Ananas</taxon>
    </lineage>
</organism>
<protein>
    <recommendedName>
        <fullName evidence="5">Ubiquitin-like protease family profile domain-containing protein</fullName>
    </recommendedName>
</protein>
<accession>A0A6V7NPS3</accession>
<keyword evidence="3" id="KW-0378">Hydrolase</keyword>
<gene>
    <name evidence="6" type="ORF">CB5_LOCUS3678</name>
</gene>
<dbReference type="GO" id="GO:0006508">
    <property type="term" value="P:proteolysis"/>
    <property type="evidence" value="ECO:0007669"/>
    <property type="project" value="UniProtKB-KW"/>
</dbReference>
<dbReference type="PANTHER" id="PTHR34835:SF81">
    <property type="entry name" value="OS06G0475900 PROTEIN"/>
    <property type="match status" value="1"/>
</dbReference>
<feature type="domain" description="Ubiquitin-like protease family profile" evidence="5">
    <location>
        <begin position="457"/>
        <end position="624"/>
    </location>
</feature>
<dbReference type="Gene3D" id="3.40.395.10">
    <property type="entry name" value="Adenoviral Proteinase, Chain A"/>
    <property type="match status" value="1"/>
</dbReference>
<dbReference type="EMBL" id="LR862140">
    <property type="protein sequence ID" value="CAD1820467.1"/>
    <property type="molecule type" value="Genomic_DNA"/>
</dbReference>
<feature type="compositionally biased region" description="Low complexity" evidence="4">
    <location>
        <begin position="1"/>
        <end position="14"/>
    </location>
</feature>